<dbReference type="AlphaFoldDB" id="E7ABC7"/>
<dbReference type="Gene3D" id="3.40.50.300">
    <property type="entry name" value="P-loop containing nucleotide triphosphate hydrolases"/>
    <property type="match status" value="1"/>
</dbReference>
<evidence type="ECO:0000313" key="2">
    <source>
        <dbReference type="EMBL" id="CBY83685.1"/>
    </source>
</evidence>
<keyword evidence="3" id="KW-1185">Reference proteome</keyword>
<dbReference type="HOGENOM" id="CLU_502292_0_0_7"/>
<feature type="domain" description="NrS-1 polymerase-like helicase" evidence="1">
    <location>
        <begin position="257"/>
        <end position="365"/>
    </location>
</feature>
<name>E7ABC7_HELFC</name>
<dbReference type="Pfam" id="PF19263">
    <property type="entry name" value="DUF5906"/>
    <property type="match status" value="1"/>
</dbReference>
<dbReference type="InterPro" id="IPR027417">
    <property type="entry name" value="P-loop_NTPase"/>
</dbReference>
<proteinExistence type="predicted"/>
<sequence length="542" mass="62622">MAGKGLTNLEKLKQKFDKIRQGFTQYLAKISGVVDGFGQTLADYFITEIYPKVPSYLVCGDENFRIFYYDLEAEKYKTRIVKKVEILGQEYELGKAFEFRKRTDFVSYLQGACRLDDIAGDFPRELIREDLPAKMRPKPGVNWIVESLSHPVSALEVCRPSDRRLIWMDDSKSIFINTFQCPQRIKEYRRYRLAEGAQKGVKKRLEWGAKFPFIAGVIDNVLGAKNDSKVRDKFLHDLAYHLETFTPCFNLWLLLDKQGTGKGVLTSQILMRLYSDEDNFSNVARLSGAEFTSKWGDAFVNRLYLDIDEVEESLDKSGTTINQRVKVIVANTRYAVQLKFRDTQQVENHAFIVMSSNEKMPFKIDAGLNRRYNIVRGGGESLVEMFPQISANHDDWLNKTIDKEMPYFLQFLAQIPLDFKIYSTCLETDYKAFIVDSSTGDAQKIVELFMGQRTLQETQEYMSEMACEYVQHLLENNIRGVAVSDLRKVFPQDFKEMISLFKFEGIEAKTIRINWYLNEYGELQSEKSKVVRGYTITLKGAP</sequence>
<dbReference type="Proteomes" id="UP000007934">
    <property type="component" value="Chromosome"/>
</dbReference>
<reference evidence="2 3" key="1">
    <citation type="journal article" date="2011" name="Genome Biol. Evol.">
        <title>Comparative whole genome sequence analysis of the carcinogenic bacterial model pathogen Helicobacter felis.</title>
        <authorList>
            <person name="Arnold I.C."/>
            <person name="Zigova Z."/>
            <person name="Holden M."/>
            <person name="Lawley T.D."/>
            <person name="Rad R."/>
            <person name="Dougan G."/>
            <person name="Falkow S."/>
            <person name="Bentley S.D."/>
            <person name="Muller A."/>
        </authorList>
    </citation>
    <scope>NUCLEOTIDE SEQUENCE [LARGE SCALE GENOMIC DNA]</scope>
    <source>
        <strain evidence="3">ATCC 49179 / CCUG 28539 / NCTC 12436 / CS1</strain>
    </source>
</reference>
<organism evidence="2 3">
    <name type="scientific">Helicobacter felis (strain ATCC 49179 / CCUG 28539 / NCTC 12436 / CS1)</name>
    <dbReference type="NCBI Taxonomy" id="936155"/>
    <lineage>
        <taxon>Bacteria</taxon>
        <taxon>Pseudomonadati</taxon>
        <taxon>Campylobacterota</taxon>
        <taxon>Epsilonproteobacteria</taxon>
        <taxon>Campylobacterales</taxon>
        <taxon>Helicobacteraceae</taxon>
        <taxon>Helicobacter</taxon>
    </lineage>
</organism>
<dbReference type="STRING" id="936155.HFELIS_16010"/>
<dbReference type="InterPro" id="IPR045455">
    <property type="entry name" value="NrS-1_pol-like_helicase"/>
</dbReference>
<evidence type="ECO:0000313" key="3">
    <source>
        <dbReference type="Proteomes" id="UP000007934"/>
    </source>
</evidence>
<dbReference type="eggNOG" id="COG3378">
    <property type="taxonomic scope" value="Bacteria"/>
</dbReference>
<gene>
    <name evidence="2" type="ordered locus">Hfelis_16010</name>
</gene>
<dbReference type="EMBL" id="FQ670179">
    <property type="protein sequence ID" value="CBY83685.1"/>
    <property type="molecule type" value="Genomic_DNA"/>
</dbReference>
<dbReference type="KEGG" id="hfe:HFELIS_16010"/>
<evidence type="ECO:0000259" key="1">
    <source>
        <dbReference type="Pfam" id="PF19263"/>
    </source>
</evidence>
<protein>
    <recommendedName>
        <fullName evidence="1">NrS-1 polymerase-like helicase domain-containing protein</fullName>
    </recommendedName>
</protein>
<accession>E7ABC7</accession>